<sequence>MKQYIYFMAIIALLAMSCGQGELQKEAASDSTGTGINIGNIQELSASDTLPYNDSVTVLQSGGAPIIAADWDKKLVKTAHLNLELHNYDSFDYALHHQLKSFGAYIASEKQERTESTVQNTLTIKVPVAQFESLLGSLNGRGILVKEKEITAEDVTTSIIDTKARTEAKKIVRARYLELMKESRKMDDVLTIQDQLNNVQQTIENNTGHVNQLEQQAAYSTINLSYYQPNVITDVQPDQPGYGWQLFTSFTNGLSIIGNVLLFIVAIWPFAIIGIVAWLYFSKRRNHLKTQKSIQDA</sequence>
<dbReference type="Proteomes" id="UP000186917">
    <property type="component" value="Unassembled WGS sequence"/>
</dbReference>
<evidence type="ECO:0000313" key="3">
    <source>
        <dbReference type="EMBL" id="SIT26703.1"/>
    </source>
</evidence>
<keyword evidence="4" id="KW-1185">Reference proteome</keyword>
<dbReference type="EMBL" id="FTOR01000007">
    <property type="protein sequence ID" value="SIT26703.1"/>
    <property type="molecule type" value="Genomic_DNA"/>
</dbReference>
<evidence type="ECO:0000256" key="1">
    <source>
        <dbReference type="SAM" id="Phobius"/>
    </source>
</evidence>
<accession>A0A1N7QV03</accession>
<dbReference type="RefSeq" id="WP_076380651.1">
    <property type="nucleotide sequence ID" value="NZ_AP017422.1"/>
</dbReference>
<organism evidence="3 4">
    <name type="scientific">Filimonas lacunae</name>
    <dbReference type="NCBI Taxonomy" id="477680"/>
    <lineage>
        <taxon>Bacteria</taxon>
        <taxon>Pseudomonadati</taxon>
        <taxon>Bacteroidota</taxon>
        <taxon>Chitinophagia</taxon>
        <taxon>Chitinophagales</taxon>
        <taxon>Chitinophagaceae</taxon>
        <taxon>Filimonas</taxon>
    </lineage>
</organism>
<gene>
    <name evidence="3" type="ORF">SAMN05421788_10735</name>
</gene>
<feature type="domain" description="DUF4349" evidence="2">
    <location>
        <begin position="74"/>
        <end position="280"/>
    </location>
</feature>
<reference evidence="4" key="1">
    <citation type="submission" date="2017-01" db="EMBL/GenBank/DDBJ databases">
        <authorList>
            <person name="Varghese N."/>
            <person name="Submissions S."/>
        </authorList>
    </citation>
    <scope>NUCLEOTIDE SEQUENCE [LARGE SCALE GENOMIC DNA]</scope>
    <source>
        <strain evidence="4">DSM 21054</strain>
    </source>
</reference>
<evidence type="ECO:0000259" key="2">
    <source>
        <dbReference type="Pfam" id="PF14257"/>
    </source>
</evidence>
<evidence type="ECO:0000313" key="4">
    <source>
        <dbReference type="Proteomes" id="UP000186917"/>
    </source>
</evidence>
<feature type="transmembrane region" description="Helical" evidence="1">
    <location>
        <begin position="256"/>
        <end position="281"/>
    </location>
</feature>
<dbReference type="PROSITE" id="PS51257">
    <property type="entry name" value="PROKAR_LIPOPROTEIN"/>
    <property type="match status" value="1"/>
</dbReference>
<proteinExistence type="predicted"/>
<protein>
    <recommendedName>
        <fullName evidence="2">DUF4349 domain-containing protein</fullName>
    </recommendedName>
</protein>
<dbReference type="Pfam" id="PF14257">
    <property type="entry name" value="DUF4349"/>
    <property type="match status" value="1"/>
</dbReference>
<keyword evidence="1" id="KW-1133">Transmembrane helix</keyword>
<dbReference type="STRING" id="477680.SAMN05421788_10735"/>
<dbReference type="AlphaFoldDB" id="A0A1N7QV03"/>
<dbReference type="OrthoDB" id="5381491at2"/>
<keyword evidence="1" id="KW-0472">Membrane</keyword>
<keyword evidence="1" id="KW-0812">Transmembrane</keyword>
<dbReference type="InterPro" id="IPR025645">
    <property type="entry name" value="DUF4349"/>
</dbReference>
<name>A0A1N7QV03_9BACT</name>